<dbReference type="EnsemblPlants" id="AUR62029898-RA">
    <property type="protein sequence ID" value="AUR62029898-RA:cds"/>
    <property type="gene ID" value="AUR62029898"/>
</dbReference>
<dbReference type="PANTHER" id="PTHR47074:SF21">
    <property type="entry name" value="RNASE H TYPE-1 DOMAIN-CONTAINING PROTEIN"/>
    <property type="match status" value="1"/>
</dbReference>
<accession>A0A803MIF0</accession>
<evidence type="ECO:0000259" key="1">
    <source>
        <dbReference type="Pfam" id="PF13456"/>
    </source>
</evidence>
<protein>
    <recommendedName>
        <fullName evidence="1">RNase H type-1 domain-containing protein</fullName>
    </recommendedName>
</protein>
<proteinExistence type="predicted"/>
<dbReference type="AlphaFoldDB" id="A0A803MIF0"/>
<reference evidence="2" key="1">
    <citation type="journal article" date="2017" name="Nature">
        <title>The genome of Chenopodium quinoa.</title>
        <authorList>
            <person name="Jarvis D.E."/>
            <person name="Ho Y.S."/>
            <person name="Lightfoot D.J."/>
            <person name="Schmoeckel S.M."/>
            <person name="Li B."/>
            <person name="Borm T.J.A."/>
            <person name="Ohyanagi H."/>
            <person name="Mineta K."/>
            <person name="Michell C.T."/>
            <person name="Saber N."/>
            <person name="Kharbatia N.M."/>
            <person name="Rupper R.R."/>
            <person name="Sharp A.R."/>
            <person name="Dally N."/>
            <person name="Boughton B.A."/>
            <person name="Woo Y.H."/>
            <person name="Gao G."/>
            <person name="Schijlen E.G.W.M."/>
            <person name="Guo X."/>
            <person name="Momin A.A."/>
            <person name="Negrao S."/>
            <person name="Al-Babili S."/>
            <person name="Gehring C."/>
            <person name="Roessner U."/>
            <person name="Jung C."/>
            <person name="Murphy K."/>
            <person name="Arold S.T."/>
            <person name="Gojobori T."/>
            <person name="van der Linden C.G."/>
            <person name="van Loo E.N."/>
            <person name="Jellen E.N."/>
            <person name="Maughan P.J."/>
            <person name="Tester M."/>
        </authorList>
    </citation>
    <scope>NUCLEOTIDE SEQUENCE [LARGE SCALE GENOMIC DNA]</scope>
    <source>
        <strain evidence="2">cv. PI 614886</strain>
    </source>
</reference>
<dbReference type="InterPro" id="IPR052929">
    <property type="entry name" value="RNase_H-like_EbsB-rel"/>
</dbReference>
<keyword evidence="3" id="KW-1185">Reference proteome</keyword>
<dbReference type="GO" id="GO:0004523">
    <property type="term" value="F:RNA-DNA hybrid ribonuclease activity"/>
    <property type="evidence" value="ECO:0007669"/>
    <property type="project" value="InterPro"/>
</dbReference>
<evidence type="ECO:0000313" key="3">
    <source>
        <dbReference type="Proteomes" id="UP000596660"/>
    </source>
</evidence>
<dbReference type="PANTHER" id="PTHR47074">
    <property type="entry name" value="BNAC02G40300D PROTEIN"/>
    <property type="match status" value="1"/>
</dbReference>
<feature type="domain" description="RNase H type-1" evidence="1">
    <location>
        <begin position="48"/>
        <end position="109"/>
    </location>
</feature>
<dbReference type="Proteomes" id="UP000596660">
    <property type="component" value="Unplaced"/>
</dbReference>
<dbReference type="Gramene" id="AUR62029898-RA">
    <property type="protein sequence ID" value="AUR62029898-RA:cds"/>
    <property type="gene ID" value="AUR62029898"/>
</dbReference>
<evidence type="ECO:0000313" key="2">
    <source>
        <dbReference type="EnsemblPlants" id="AUR62029898-RA:cds"/>
    </source>
</evidence>
<sequence length="153" mass="16704">MTEVVIQQAVNLVGEFEKANEISLTPLSSNHWAAQTWEAPPLGVCKINSDVACFRDASTGLGCVVRDHVGDVLLSTCWRSREEYDVDIGEALAARHSLSISLEAGFRKVGRMGNGVAHRLAKASIMYDVMRVWMEEVPECAADAVLQDILSLS</sequence>
<dbReference type="GO" id="GO:0003676">
    <property type="term" value="F:nucleic acid binding"/>
    <property type="evidence" value="ECO:0007669"/>
    <property type="project" value="InterPro"/>
</dbReference>
<name>A0A803MIF0_CHEQI</name>
<dbReference type="InterPro" id="IPR002156">
    <property type="entry name" value="RNaseH_domain"/>
</dbReference>
<organism evidence="2 3">
    <name type="scientific">Chenopodium quinoa</name>
    <name type="common">Quinoa</name>
    <dbReference type="NCBI Taxonomy" id="63459"/>
    <lineage>
        <taxon>Eukaryota</taxon>
        <taxon>Viridiplantae</taxon>
        <taxon>Streptophyta</taxon>
        <taxon>Embryophyta</taxon>
        <taxon>Tracheophyta</taxon>
        <taxon>Spermatophyta</taxon>
        <taxon>Magnoliopsida</taxon>
        <taxon>eudicotyledons</taxon>
        <taxon>Gunneridae</taxon>
        <taxon>Pentapetalae</taxon>
        <taxon>Caryophyllales</taxon>
        <taxon>Chenopodiaceae</taxon>
        <taxon>Chenopodioideae</taxon>
        <taxon>Atripliceae</taxon>
        <taxon>Chenopodium</taxon>
    </lineage>
</organism>
<dbReference type="Pfam" id="PF13456">
    <property type="entry name" value="RVT_3"/>
    <property type="match status" value="1"/>
</dbReference>
<reference evidence="2" key="2">
    <citation type="submission" date="2021-03" db="UniProtKB">
        <authorList>
            <consortium name="EnsemblPlants"/>
        </authorList>
    </citation>
    <scope>IDENTIFICATION</scope>
</reference>